<evidence type="ECO:0000256" key="3">
    <source>
        <dbReference type="ARBA" id="ARBA00008562"/>
    </source>
</evidence>
<evidence type="ECO:0000256" key="7">
    <source>
        <dbReference type="ARBA" id="ARBA00022827"/>
    </source>
</evidence>
<keyword evidence="5" id="KW-0285">Flavoprotein</keyword>
<feature type="domain" description="FAD-dependent oxidoreductase 2 FAD-binding" evidence="10">
    <location>
        <begin position="19"/>
        <end position="380"/>
    </location>
</feature>
<dbReference type="UniPathway" id="UPA00253">
    <property type="reaction ID" value="UER00326"/>
</dbReference>
<keyword evidence="6" id="KW-0662">Pyridine nucleotide biosynthesis</keyword>
<keyword evidence="7" id="KW-0274">FAD</keyword>
<evidence type="ECO:0000256" key="6">
    <source>
        <dbReference type="ARBA" id="ARBA00022642"/>
    </source>
</evidence>
<dbReference type="InterPro" id="IPR027477">
    <property type="entry name" value="Succ_DH/fumarate_Rdtase_cat_sf"/>
</dbReference>
<evidence type="ECO:0000256" key="1">
    <source>
        <dbReference type="ARBA" id="ARBA00001974"/>
    </source>
</evidence>
<comment type="pathway">
    <text evidence="2">Cofactor biosynthesis; NAD(+) biosynthesis; iminoaspartate from L-aspartate (oxidase route): step 1/1.</text>
</comment>
<accession>A0A7J4IWE8</accession>
<gene>
    <name evidence="12" type="ORF">HA254_00470</name>
</gene>
<dbReference type="Gene3D" id="3.90.700.10">
    <property type="entry name" value="Succinate dehydrogenase/fumarate reductase flavoprotein, catalytic domain"/>
    <property type="match status" value="1"/>
</dbReference>
<sequence>MEFESKVLSKEQVMGEKFDVIVVGSGIAGLSAALAAAKAKSKSVCLIERGSERNSNSYFAQGGIACALSNEDSWKNHALDTMNAGAGLCNRDAVNFITKSGPAAVRELMDLGLGFDGGNERPGMGLEGGHGKSRVLHIKGDQTGREMTLFLKKIAKEQKDIHFLESTMLREILAQKKKYSGIEFLGNDEPMFSRSLVLATGGYAACFEKTTNPATTLGSGISIAQKAGCEISGMEFIQFHPTTLHTLLGGNFLVSEAVRGEGGKVVNGRGKTIVDPLDTRDKVSIAIYRELEGGGKVFLDTRGFDSGFFRERFPTVYSELIENRINPEKDLIPIETAAHYTIGGVKTDLEALTSIKGIYAAGECANCGLHGANRLASNSLLEGLVMGKIAGKNAANYKGQKIMKTDSSMKMDSSQENAAWREGIETEAGLAAMKKTMWKSCGVIRQEKLLTQGLAAITGLEKKTEINDSAGSLALQNAFSVCKMTIEAALARKESMGTHYRLN</sequence>
<proteinExistence type="inferred from homology"/>
<dbReference type="Gene3D" id="1.20.58.100">
    <property type="entry name" value="Fumarate reductase/succinate dehydrogenase flavoprotein-like, C-terminal domain"/>
    <property type="match status" value="1"/>
</dbReference>
<evidence type="ECO:0000256" key="8">
    <source>
        <dbReference type="ARBA" id="ARBA00023002"/>
    </source>
</evidence>
<evidence type="ECO:0000256" key="9">
    <source>
        <dbReference type="ARBA" id="ARBA00030386"/>
    </source>
</evidence>
<dbReference type="InterPro" id="IPR015939">
    <property type="entry name" value="Fum_Rdtase/Succ_DH_flav-like_C"/>
</dbReference>
<dbReference type="SUPFAM" id="SSF46977">
    <property type="entry name" value="Succinate dehydrogenase/fumarate reductase flavoprotein C-terminal domain"/>
    <property type="match status" value="1"/>
</dbReference>
<dbReference type="SUPFAM" id="SSF51905">
    <property type="entry name" value="FAD/NAD(P)-binding domain"/>
    <property type="match status" value="1"/>
</dbReference>
<keyword evidence="8" id="KW-0560">Oxidoreductase</keyword>
<dbReference type="InterPro" id="IPR003953">
    <property type="entry name" value="FAD-dep_OxRdtase_2_FAD-bd"/>
</dbReference>
<dbReference type="InterPro" id="IPR005288">
    <property type="entry name" value="NadB"/>
</dbReference>
<comment type="similarity">
    <text evidence="3">Belongs to the FAD-dependent oxidoreductase 2 family. NadB subfamily.</text>
</comment>
<dbReference type="GO" id="GO:0009435">
    <property type="term" value="P:NAD+ biosynthetic process"/>
    <property type="evidence" value="ECO:0007669"/>
    <property type="project" value="UniProtKB-UniPathway"/>
</dbReference>
<dbReference type="PRINTS" id="PR00368">
    <property type="entry name" value="FADPNR"/>
</dbReference>
<evidence type="ECO:0000256" key="5">
    <source>
        <dbReference type="ARBA" id="ARBA00022630"/>
    </source>
</evidence>
<dbReference type="PANTHER" id="PTHR42716">
    <property type="entry name" value="L-ASPARTATE OXIDASE"/>
    <property type="match status" value="1"/>
</dbReference>
<dbReference type="Proteomes" id="UP000565078">
    <property type="component" value="Unassembled WGS sequence"/>
</dbReference>
<comment type="cofactor">
    <cofactor evidence="1">
        <name>FAD</name>
        <dbReference type="ChEBI" id="CHEBI:57692"/>
    </cofactor>
</comment>
<evidence type="ECO:0000313" key="12">
    <source>
        <dbReference type="EMBL" id="HIH09124.1"/>
    </source>
</evidence>
<dbReference type="Pfam" id="PF02910">
    <property type="entry name" value="Succ_DH_flav_C"/>
    <property type="match status" value="1"/>
</dbReference>
<dbReference type="GO" id="GO:0008734">
    <property type="term" value="F:L-aspartate oxidase activity"/>
    <property type="evidence" value="ECO:0007669"/>
    <property type="project" value="UniProtKB-EC"/>
</dbReference>
<evidence type="ECO:0000256" key="2">
    <source>
        <dbReference type="ARBA" id="ARBA00004950"/>
    </source>
</evidence>
<dbReference type="SUPFAM" id="SSF56425">
    <property type="entry name" value="Succinate dehydrogenase/fumarate reductase flavoprotein, catalytic domain"/>
    <property type="match status" value="1"/>
</dbReference>
<comment type="caution">
    <text evidence="12">The sequence shown here is derived from an EMBL/GenBank/DDBJ whole genome shotgun (WGS) entry which is preliminary data.</text>
</comment>
<evidence type="ECO:0000259" key="10">
    <source>
        <dbReference type="Pfam" id="PF00890"/>
    </source>
</evidence>
<feature type="domain" description="Fumarate reductase/succinate dehydrogenase flavoprotein-like C-terminal" evidence="11">
    <location>
        <begin position="432"/>
        <end position="501"/>
    </location>
</feature>
<dbReference type="AlphaFoldDB" id="A0A7J4IWE8"/>
<dbReference type="EMBL" id="DUGC01000008">
    <property type="protein sequence ID" value="HIH09124.1"/>
    <property type="molecule type" value="Genomic_DNA"/>
</dbReference>
<organism evidence="12 13">
    <name type="scientific">Candidatus Iainarchaeum sp</name>
    <dbReference type="NCBI Taxonomy" id="3101447"/>
    <lineage>
        <taxon>Archaea</taxon>
        <taxon>Candidatus Iainarchaeota</taxon>
        <taxon>Candidatus Iainarchaeia</taxon>
        <taxon>Candidatus Iainarchaeales</taxon>
        <taxon>Candidatus Iainarchaeaceae</taxon>
        <taxon>Candidatus Iainarchaeum</taxon>
    </lineage>
</organism>
<dbReference type="EC" id="1.4.3.16" evidence="4"/>
<evidence type="ECO:0000313" key="13">
    <source>
        <dbReference type="Proteomes" id="UP000565078"/>
    </source>
</evidence>
<evidence type="ECO:0000259" key="11">
    <source>
        <dbReference type="Pfam" id="PF02910"/>
    </source>
</evidence>
<evidence type="ECO:0000256" key="4">
    <source>
        <dbReference type="ARBA" id="ARBA00012173"/>
    </source>
</evidence>
<dbReference type="PANTHER" id="PTHR42716:SF2">
    <property type="entry name" value="L-ASPARTATE OXIDASE, CHLOROPLASTIC"/>
    <property type="match status" value="1"/>
</dbReference>
<dbReference type="PRINTS" id="PR00411">
    <property type="entry name" value="PNDRDTASEI"/>
</dbReference>
<name>A0A7J4IWE8_9ARCH</name>
<dbReference type="Gene3D" id="3.50.50.60">
    <property type="entry name" value="FAD/NAD(P)-binding domain"/>
    <property type="match status" value="1"/>
</dbReference>
<dbReference type="Pfam" id="PF00890">
    <property type="entry name" value="FAD_binding_2"/>
    <property type="match status" value="1"/>
</dbReference>
<dbReference type="InterPro" id="IPR037099">
    <property type="entry name" value="Fum_R/Succ_DH_flav-like_C_sf"/>
</dbReference>
<protein>
    <recommendedName>
        <fullName evidence="4">L-aspartate oxidase</fullName>
        <ecNumber evidence="4">1.4.3.16</ecNumber>
    </recommendedName>
    <alternativeName>
        <fullName evidence="9">Quinolinate synthase B</fullName>
    </alternativeName>
</protein>
<dbReference type="InterPro" id="IPR036188">
    <property type="entry name" value="FAD/NAD-bd_sf"/>
</dbReference>
<reference evidence="13" key="1">
    <citation type="journal article" date="2020" name="bioRxiv">
        <title>A rank-normalized archaeal taxonomy based on genome phylogeny resolves widespread incomplete and uneven classifications.</title>
        <authorList>
            <person name="Rinke C."/>
            <person name="Chuvochina M."/>
            <person name="Mussig A.J."/>
            <person name="Chaumeil P.-A."/>
            <person name="Waite D.W."/>
            <person name="Whitman W.B."/>
            <person name="Parks D.H."/>
            <person name="Hugenholtz P."/>
        </authorList>
    </citation>
    <scope>NUCLEOTIDE SEQUENCE [LARGE SCALE GENOMIC DNA]</scope>
</reference>